<accession>A0A7Y2LYI4</accession>
<comment type="caution">
    <text evidence="9">The sequence shown here is derived from an EMBL/GenBank/DDBJ whole genome shotgun (WGS) entry which is preliminary data.</text>
</comment>
<proteinExistence type="inferred from homology"/>
<evidence type="ECO:0000256" key="3">
    <source>
        <dbReference type="ARBA" id="ARBA00022448"/>
    </source>
</evidence>
<gene>
    <name evidence="9" type="ORF">HLA99_04930</name>
</gene>
<keyword evidence="5" id="KW-0547">Nucleotide-binding</keyword>
<dbReference type="GO" id="GO:0016887">
    <property type="term" value="F:ATP hydrolysis activity"/>
    <property type="evidence" value="ECO:0007669"/>
    <property type="project" value="InterPro"/>
</dbReference>
<keyword evidence="7" id="KW-0472">Membrane</keyword>
<comment type="similarity">
    <text evidence="2">Belongs to the ABC transporter superfamily.</text>
</comment>
<dbReference type="Proteomes" id="UP000543598">
    <property type="component" value="Unassembled WGS sequence"/>
</dbReference>
<dbReference type="NCBIfam" id="TIGR01727">
    <property type="entry name" value="oligo_HPY"/>
    <property type="match status" value="1"/>
</dbReference>
<keyword evidence="4" id="KW-1003">Cell membrane</keyword>
<dbReference type="Gene3D" id="3.40.50.300">
    <property type="entry name" value="P-loop containing nucleotide triphosphate hydrolases"/>
    <property type="match status" value="1"/>
</dbReference>
<dbReference type="PANTHER" id="PTHR43297:SF2">
    <property type="entry name" value="DIPEPTIDE TRANSPORT ATP-BINDING PROTEIN DPPD"/>
    <property type="match status" value="1"/>
</dbReference>
<keyword evidence="3" id="KW-0813">Transport</keyword>
<dbReference type="InterPro" id="IPR027417">
    <property type="entry name" value="P-loop_NTPase"/>
</dbReference>
<dbReference type="InterPro" id="IPR003439">
    <property type="entry name" value="ABC_transporter-like_ATP-bd"/>
</dbReference>
<evidence type="ECO:0000259" key="8">
    <source>
        <dbReference type="PROSITE" id="PS50893"/>
    </source>
</evidence>
<evidence type="ECO:0000313" key="9">
    <source>
        <dbReference type="EMBL" id="NNH03195.1"/>
    </source>
</evidence>
<dbReference type="PROSITE" id="PS50893">
    <property type="entry name" value="ABC_TRANSPORTER_2"/>
    <property type="match status" value="1"/>
</dbReference>
<organism evidence="9 10">
    <name type="scientific">Microbacterium ulmi</name>
    <dbReference type="NCBI Taxonomy" id="179095"/>
    <lineage>
        <taxon>Bacteria</taxon>
        <taxon>Bacillati</taxon>
        <taxon>Actinomycetota</taxon>
        <taxon>Actinomycetes</taxon>
        <taxon>Micrococcales</taxon>
        <taxon>Microbacteriaceae</taxon>
        <taxon>Microbacterium</taxon>
    </lineage>
</organism>
<dbReference type="EMBL" id="JABEMB010000004">
    <property type="protein sequence ID" value="NNH03195.1"/>
    <property type="molecule type" value="Genomic_DNA"/>
</dbReference>
<dbReference type="SMART" id="SM00382">
    <property type="entry name" value="AAA"/>
    <property type="match status" value="1"/>
</dbReference>
<protein>
    <submittedName>
        <fullName evidence="9">ABC transporter ATP-binding protein</fullName>
    </submittedName>
</protein>
<evidence type="ECO:0000256" key="1">
    <source>
        <dbReference type="ARBA" id="ARBA00004202"/>
    </source>
</evidence>
<dbReference type="GO" id="GO:0005886">
    <property type="term" value="C:plasma membrane"/>
    <property type="evidence" value="ECO:0007669"/>
    <property type="project" value="UniProtKB-SubCell"/>
</dbReference>
<reference evidence="9 10" key="1">
    <citation type="submission" date="2020-05" db="EMBL/GenBank/DDBJ databases">
        <title>MicrobeNet Type strains.</title>
        <authorList>
            <person name="Nicholson A.C."/>
        </authorList>
    </citation>
    <scope>NUCLEOTIDE SEQUENCE [LARGE SCALE GENOMIC DNA]</scope>
    <source>
        <strain evidence="9 10">JCM 14282</strain>
    </source>
</reference>
<dbReference type="FunFam" id="3.40.50.300:FF:000016">
    <property type="entry name" value="Oligopeptide ABC transporter ATP-binding component"/>
    <property type="match status" value="1"/>
</dbReference>
<evidence type="ECO:0000256" key="2">
    <source>
        <dbReference type="ARBA" id="ARBA00005417"/>
    </source>
</evidence>
<dbReference type="InterPro" id="IPR017871">
    <property type="entry name" value="ABC_transporter-like_CS"/>
</dbReference>
<dbReference type="GO" id="GO:0015833">
    <property type="term" value="P:peptide transport"/>
    <property type="evidence" value="ECO:0007669"/>
    <property type="project" value="InterPro"/>
</dbReference>
<dbReference type="PROSITE" id="PS00211">
    <property type="entry name" value="ABC_TRANSPORTER_1"/>
    <property type="match status" value="1"/>
</dbReference>
<evidence type="ECO:0000256" key="6">
    <source>
        <dbReference type="ARBA" id="ARBA00022840"/>
    </source>
</evidence>
<dbReference type="Pfam" id="PF00005">
    <property type="entry name" value="ABC_tran"/>
    <property type="match status" value="1"/>
</dbReference>
<dbReference type="AlphaFoldDB" id="A0A7Y2LYI4"/>
<evidence type="ECO:0000256" key="5">
    <source>
        <dbReference type="ARBA" id="ARBA00022741"/>
    </source>
</evidence>
<dbReference type="SUPFAM" id="SSF52540">
    <property type="entry name" value="P-loop containing nucleoside triphosphate hydrolases"/>
    <property type="match status" value="1"/>
</dbReference>
<dbReference type="InterPro" id="IPR050388">
    <property type="entry name" value="ABC_Ni/Peptide_Import"/>
</dbReference>
<name>A0A7Y2LYI4_9MICO</name>
<keyword evidence="6 9" id="KW-0067">ATP-binding</keyword>
<dbReference type="CDD" id="cd03257">
    <property type="entry name" value="ABC_NikE_OppD_transporters"/>
    <property type="match status" value="1"/>
</dbReference>
<sequence>MSFRTSAGRVNAVNGLNLTVRRRERVGIVGESGSGKSVTVQALLGLLDENAVVTGKAEFDGLDLLRATPKQMREIRGKGIGYIFQDPLSALDPVRTIGEQVTEALRIRGVGSREASRRSIDMLGRVGLKEPARRMEDYPHELSGGMRQRVMIAMALVAEPQLVIADEPTTALDVRIQAKVLDLLWELAEERELAVIFVTHDLGVLAGFAEGVTVMYSGRVMEQCSVDDMFAHSVHPYTLGLLDSVPRITGPVPDRLITIGGRPPAPQERIAGCPFHPRCRFRIDECATVLPEATIVGTHVSACHRAGWLNERTGSLA</sequence>
<dbReference type="Pfam" id="PF08352">
    <property type="entry name" value="oligo_HPY"/>
    <property type="match status" value="1"/>
</dbReference>
<evidence type="ECO:0000313" key="10">
    <source>
        <dbReference type="Proteomes" id="UP000543598"/>
    </source>
</evidence>
<evidence type="ECO:0000256" key="4">
    <source>
        <dbReference type="ARBA" id="ARBA00022475"/>
    </source>
</evidence>
<dbReference type="PANTHER" id="PTHR43297">
    <property type="entry name" value="OLIGOPEPTIDE TRANSPORT ATP-BINDING PROTEIN APPD"/>
    <property type="match status" value="1"/>
</dbReference>
<dbReference type="InterPro" id="IPR013563">
    <property type="entry name" value="Oligopep_ABC_C"/>
</dbReference>
<dbReference type="RefSeq" id="WP_167037921.1">
    <property type="nucleotide sequence ID" value="NZ_BAAANA010000001.1"/>
</dbReference>
<evidence type="ECO:0000256" key="7">
    <source>
        <dbReference type="ARBA" id="ARBA00023136"/>
    </source>
</evidence>
<feature type="domain" description="ABC transporter" evidence="8">
    <location>
        <begin position="3"/>
        <end position="242"/>
    </location>
</feature>
<keyword evidence="10" id="KW-1185">Reference proteome</keyword>
<dbReference type="InterPro" id="IPR003593">
    <property type="entry name" value="AAA+_ATPase"/>
</dbReference>
<comment type="subcellular location">
    <subcellularLocation>
        <location evidence="1">Cell membrane</location>
        <topology evidence="1">Peripheral membrane protein</topology>
    </subcellularLocation>
</comment>
<dbReference type="GO" id="GO:0005524">
    <property type="term" value="F:ATP binding"/>
    <property type="evidence" value="ECO:0007669"/>
    <property type="project" value="UniProtKB-KW"/>
</dbReference>